<dbReference type="SUPFAM" id="SSF56300">
    <property type="entry name" value="Metallo-dependent phosphatases"/>
    <property type="match status" value="1"/>
</dbReference>
<keyword evidence="3" id="KW-1185">Reference proteome</keyword>
<organism evidence="2 3">
    <name type="scientific">Ophiostoma piceae (strain UAMH 11346)</name>
    <name type="common">Sap stain fungus</name>
    <dbReference type="NCBI Taxonomy" id="1262450"/>
    <lineage>
        <taxon>Eukaryota</taxon>
        <taxon>Fungi</taxon>
        <taxon>Dikarya</taxon>
        <taxon>Ascomycota</taxon>
        <taxon>Pezizomycotina</taxon>
        <taxon>Sordariomycetes</taxon>
        <taxon>Sordariomycetidae</taxon>
        <taxon>Ophiostomatales</taxon>
        <taxon>Ophiostomataceae</taxon>
        <taxon>Ophiostoma</taxon>
    </lineage>
</organism>
<dbReference type="eggNOG" id="KOG3947">
    <property type="taxonomic scope" value="Eukaryota"/>
</dbReference>
<evidence type="ECO:0000313" key="3">
    <source>
        <dbReference type="Proteomes" id="UP000016923"/>
    </source>
</evidence>
<dbReference type="EMBL" id="KE148181">
    <property type="protein sequence ID" value="EPE02321.1"/>
    <property type="molecule type" value="Genomic_DNA"/>
</dbReference>
<dbReference type="OMA" id="EYDPIIF"/>
<dbReference type="Pfam" id="PF00149">
    <property type="entry name" value="Metallophos"/>
    <property type="match status" value="1"/>
</dbReference>
<proteinExistence type="predicted"/>
<reference evidence="2 3" key="1">
    <citation type="journal article" date="2013" name="BMC Genomics">
        <title>The genome and transcriptome of the pine saprophyte Ophiostoma piceae, and a comparison with the bark beetle-associated pine pathogen Grosmannia clavigera.</title>
        <authorList>
            <person name="Haridas S."/>
            <person name="Wang Y."/>
            <person name="Lim L."/>
            <person name="Massoumi Alamouti S."/>
            <person name="Jackman S."/>
            <person name="Docking R."/>
            <person name="Robertson G."/>
            <person name="Birol I."/>
            <person name="Bohlmann J."/>
            <person name="Breuil C."/>
        </authorList>
    </citation>
    <scope>NUCLEOTIDE SEQUENCE [LARGE SCALE GENOMIC DNA]</scope>
    <source>
        <strain evidence="2 3">UAMH 11346</strain>
    </source>
</reference>
<dbReference type="InterPro" id="IPR051693">
    <property type="entry name" value="UPF0046_metallophosphoest"/>
</dbReference>
<dbReference type="CDD" id="cd07379">
    <property type="entry name" value="MPP_239FB"/>
    <property type="match status" value="1"/>
</dbReference>
<accession>S3BSF7</accession>
<dbReference type="PANTHER" id="PTHR12905">
    <property type="entry name" value="METALLOPHOSPHOESTERASE"/>
    <property type="match status" value="1"/>
</dbReference>
<gene>
    <name evidence="2" type="ORF">F503_06521</name>
</gene>
<protein>
    <submittedName>
        <fullName evidence="2">Phosphoric ester</fullName>
    </submittedName>
</protein>
<evidence type="ECO:0000259" key="1">
    <source>
        <dbReference type="Pfam" id="PF00149"/>
    </source>
</evidence>
<dbReference type="InterPro" id="IPR029052">
    <property type="entry name" value="Metallo-depent_PP-like"/>
</dbReference>
<dbReference type="VEuPathDB" id="FungiDB:F503_06521"/>
<dbReference type="HOGENOM" id="CLU_041441_3_1_1"/>
<feature type="domain" description="Calcineurin-like phosphoesterase" evidence="1">
    <location>
        <begin position="64"/>
        <end position="228"/>
    </location>
</feature>
<dbReference type="OrthoDB" id="630188at2759"/>
<dbReference type="Proteomes" id="UP000016923">
    <property type="component" value="Unassembled WGS sequence"/>
</dbReference>
<dbReference type="PANTHER" id="PTHR12905:SF18">
    <property type="entry name" value="ESTER HYDROLASE, PUTATIVE (AFU_ORTHOLOGUE AFUA_4G03130)-RELATED"/>
    <property type="match status" value="1"/>
</dbReference>
<evidence type="ECO:0000313" key="2">
    <source>
        <dbReference type="EMBL" id="EPE02321.1"/>
    </source>
</evidence>
<dbReference type="AlphaFoldDB" id="S3BSF7"/>
<dbReference type="GO" id="GO:0016787">
    <property type="term" value="F:hydrolase activity"/>
    <property type="evidence" value="ECO:0007669"/>
    <property type="project" value="InterPro"/>
</dbReference>
<dbReference type="Gene3D" id="3.60.21.10">
    <property type="match status" value="1"/>
</dbReference>
<name>S3BSF7_OPHP1</name>
<sequence length="305" mass="34044">MASGLEALLHRPRPSAWQLFLRQPCAYLARLLVSWHPVTPPQSAADAVSIVCISDTHNSQPHLPDGDVLVHAGDLTQSGTFEELEATLAWLRRQPHAVKIVVAGNHDLLLDAGQRGQRDEDERQHRALDWGGLVYLENEETTVTCPNGRRLRVYGSPLSPRHGNWAFQYARAHDAWAQQSPPIPAGVDILITHAPPHAHLDRQLGCVHLLRTLWRVRPRLHVFGHVHDGAGTEWVQFDALQAAYEQTVLDDGGLFNLLNLGRVLFHFLQAYFWSAPATTKCLLVNASMVGGLRDDEVRHPVQVIL</sequence>
<dbReference type="InterPro" id="IPR004843">
    <property type="entry name" value="Calcineurin-like_PHP"/>
</dbReference>